<keyword evidence="1" id="KW-0238">DNA-binding</keyword>
<evidence type="ECO:0000313" key="2">
    <source>
        <dbReference type="EMBL" id="QDU55818.1"/>
    </source>
</evidence>
<dbReference type="Proteomes" id="UP000315750">
    <property type="component" value="Chromosome"/>
</dbReference>
<keyword evidence="3" id="KW-1185">Reference proteome</keyword>
<organism evidence="2 3">
    <name type="scientific">Aeoliella mucimassa</name>
    <dbReference type="NCBI Taxonomy" id="2527972"/>
    <lineage>
        <taxon>Bacteria</taxon>
        <taxon>Pseudomonadati</taxon>
        <taxon>Planctomycetota</taxon>
        <taxon>Planctomycetia</taxon>
        <taxon>Pirellulales</taxon>
        <taxon>Lacipirellulaceae</taxon>
        <taxon>Aeoliella</taxon>
    </lineage>
</organism>
<dbReference type="AlphaFoldDB" id="A0A518AM82"/>
<dbReference type="SUPFAM" id="SSF56349">
    <property type="entry name" value="DNA breaking-rejoining enzymes"/>
    <property type="match status" value="1"/>
</dbReference>
<proteinExistence type="predicted"/>
<name>A0A518AM82_9BACT</name>
<sequence length="209" mass="23545">MKPAKPYPGFPLTANGNGQWSKKIHGKVYYFGTWSDWRSALDNFHNQRDYLYLGQTPPTTATTVANILDAFLDDREVARDSGDLTERSYDEYRTICDTIVATLGKARPVEAIHNNDLGRLRSVLGKGKNGQQLAPSSHKRHLTIARMIFKYANQELGCDIRYAVALRSPSARAIRQRRNEVGERLFTADEIRALVKAAKPQLRAALLNN</sequence>
<dbReference type="GO" id="GO:0003677">
    <property type="term" value="F:DNA binding"/>
    <property type="evidence" value="ECO:0007669"/>
    <property type="project" value="UniProtKB-KW"/>
</dbReference>
<dbReference type="EMBL" id="CP036278">
    <property type="protein sequence ID" value="QDU55818.1"/>
    <property type="molecule type" value="Genomic_DNA"/>
</dbReference>
<gene>
    <name evidence="2" type="ORF">Pan181_20140</name>
</gene>
<dbReference type="KEGG" id="amuc:Pan181_20140"/>
<dbReference type="RefSeq" id="WP_145246623.1">
    <property type="nucleotide sequence ID" value="NZ_CP036278.1"/>
</dbReference>
<evidence type="ECO:0000256" key="1">
    <source>
        <dbReference type="ARBA" id="ARBA00023125"/>
    </source>
</evidence>
<evidence type="ECO:0008006" key="4">
    <source>
        <dbReference type="Google" id="ProtNLM"/>
    </source>
</evidence>
<protein>
    <recommendedName>
        <fullName evidence="4">Core-binding (CB) domain-containing protein</fullName>
    </recommendedName>
</protein>
<evidence type="ECO:0000313" key="3">
    <source>
        <dbReference type="Proteomes" id="UP000315750"/>
    </source>
</evidence>
<dbReference type="OrthoDB" id="246806at2"/>
<dbReference type="Gene3D" id="1.10.150.130">
    <property type="match status" value="1"/>
</dbReference>
<accession>A0A518AM82</accession>
<dbReference type="InterPro" id="IPR010998">
    <property type="entry name" value="Integrase_recombinase_N"/>
</dbReference>
<dbReference type="InterPro" id="IPR011010">
    <property type="entry name" value="DNA_brk_join_enz"/>
</dbReference>
<reference evidence="2 3" key="1">
    <citation type="submission" date="2019-02" db="EMBL/GenBank/DDBJ databases">
        <title>Deep-cultivation of Planctomycetes and their phenomic and genomic characterization uncovers novel biology.</title>
        <authorList>
            <person name="Wiegand S."/>
            <person name="Jogler M."/>
            <person name="Boedeker C."/>
            <person name="Pinto D."/>
            <person name="Vollmers J."/>
            <person name="Rivas-Marin E."/>
            <person name="Kohn T."/>
            <person name="Peeters S.H."/>
            <person name="Heuer A."/>
            <person name="Rast P."/>
            <person name="Oberbeckmann S."/>
            <person name="Bunk B."/>
            <person name="Jeske O."/>
            <person name="Meyerdierks A."/>
            <person name="Storesund J.E."/>
            <person name="Kallscheuer N."/>
            <person name="Luecker S."/>
            <person name="Lage O.M."/>
            <person name="Pohl T."/>
            <person name="Merkel B.J."/>
            <person name="Hornburger P."/>
            <person name="Mueller R.-W."/>
            <person name="Bruemmer F."/>
            <person name="Labrenz M."/>
            <person name="Spormann A.M."/>
            <person name="Op den Camp H."/>
            <person name="Overmann J."/>
            <person name="Amann R."/>
            <person name="Jetten M.S.M."/>
            <person name="Mascher T."/>
            <person name="Medema M.H."/>
            <person name="Devos D.P."/>
            <person name="Kaster A.-K."/>
            <person name="Ovreas L."/>
            <person name="Rohde M."/>
            <person name="Galperin M.Y."/>
            <person name="Jogler C."/>
        </authorList>
    </citation>
    <scope>NUCLEOTIDE SEQUENCE [LARGE SCALE GENOMIC DNA]</scope>
    <source>
        <strain evidence="2 3">Pan181</strain>
    </source>
</reference>